<organism evidence="1 2">
    <name type="scientific">Xanthomarina gelatinilytica</name>
    <dbReference type="NCBI Taxonomy" id="1137281"/>
    <lineage>
        <taxon>Bacteria</taxon>
        <taxon>Pseudomonadati</taxon>
        <taxon>Bacteroidota</taxon>
        <taxon>Flavobacteriia</taxon>
        <taxon>Flavobacteriales</taxon>
        <taxon>Flavobacteriaceae</taxon>
        <taxon>Xanthomarina</taxon>
    </lineage>
</organism>
<dbReference type="AlphaFoldDB" id="A0A3D6BUU6"/>
<dbReference type="Proteomes" id="UP000263268">
    <property type="component" value="Unassembled WGS sequence"/>
</dbReference>
<proteinExistence type="predicted"/>
<sequence length="269" mass="32125">MYTQKKQSLTIIVRATGEATTQVLVNQLELQLTAHDCLYVLDKEECFEDKLKRGFELAVREGKDFTVFIDADILIRRHALKKIKKLITKLEATDLGFGLRLWDRFYERPKFRGLHVYRTVLLEKAISAVPAPNLELRPESFTKQKLKEVGHAWRNDLSYYVAGIHDFYQKAEDVYYKFLVRSKRSEQDLKELKQKFRLAYDTDFKIALQGIEDGEKMTDVTNNKYLYKNNNRFKNLNLNLYYKKQSIDWIVLKKLIKYYYFNRLFWKSI</sequence>
<accession>A0A3D6BUU6</accession>
<protein>
    <recommendedName>
        <fullName evidence="3">Glycosyltransferase 2-like domain-containing protein</fullName>
    </recommendedName>
</protein>
<gene>
    <name evidence="1" type="ORF">DHV22_15990</name>
</gene>
<evidence type="ECO:0000313" key="2">
    <source>
        <dbReference type="Proteomes" id="UP000263268"/>
    </source>
</evidence>
<evidence type="ECO:0008006" key="3">
    <source>
        <dbReference type="Google" id="ProtNLM"/>
    </source>
</evidence>
<dbReference type="EMBL" id="DPRK01000255">
    <property type="protein sequence ID" value="HCY82982.1"/>
    <property type="molecule type" value="Genomic_DNA"/>
</dbReference>
<evidence type="ECO:0000313" key="1">
    <source>
        <dbReference type="EMBL" id="HCY82982.1"/>
    </source>
</evidence>
<comment type="caution">
    <text evidence="1">The sequence shown here is derived from an EMBL/GenBank/DDBJ whole genome shotgun (WGS) entry which is preliminary data.</text>
</comment>
<name>A0A3D6BUU6_9FLAO</name>
<reference evidence="1 2" key="1">
    <citation type="journal article" date="2018" name="Nat. Biotechnol.">
        <title>A standardized bacterial taxonomy based on genome phylogeny substantially revises the tree of life.</title>
        <authorList>
            <person name="Parks D.H."/>
            <person name="Chuvochina M."/>
            <person name="Waite D.W."/>
            <person name="Rinke C."/>
            <person name="Skarshewski A."/>
            <person name="Chaumeil P.A."/>
            <person name="Hugenholtz P."/>
        </authorList>
    </citation>
    <scope>NUCLEOTIDE SEQUENCE [LARGE SCALE GENOMIC DNA]</scope>
    <source>
        <strain evidence="1">UBA10227</strain>
    </source>
</reference>